<evidence type="ECO:0000256" key="2">
    <source>
        <dbReference type="ARBA" id="ARBA00023295"/>
    </source>
</evidence>
<evidence type="ECO:0000259" key="5">
    <source>
        <dbReference type="PROSITE" id="PS50853"/>
    </source>
</evidence>
<keyword evidence="3" id="KW-0624">Polysaccharide degradation</keyword>
<dbReference type="SMART" id="SM00060">
    <property type="entry name" value="FN3"/>
    <property type="match status" value="1"/>
</dbReference>
<dbReference type="PANTHER" id="PTHR42976:SF1">
    <property type="entry name" value="GH18 DOMAIN-CONTAINING PROTEIN-RELATED"/>
    <property type="match status" value="1"/>
</dbReference>
<dbReference type="InterPro" id="IPR052750">
    <property type="entry name" value="GH18_Chitinase"/>
</dbReference>
<protein>
    <submittedName>
        <fullName evidence="6">Carbohydrate binding domain-containing protein</fullName>
    </submittedName>
</protein>
<dbReference type="InterPro" id="IPR008979">
    <property type="entry name" value="Galactose-bd-like_sf"/>
</dbReference>
<evidence type="ECO:0000256" key="4">
    <source>
        <dbReference type="SAM" id="SignalP"/>
    </source>
</evidence>
<keyword evidence="3" id="KW-0119">Carbohydrate metabolism</keyword>
<dbReference type="CDD" id="cd00063">
    <property type="entry name" value="FN3"/>
    <property type="match status" value="1"/>
</dbReference>
<dbReference type="InterPro" id="IPR017853">
    <property type="entry name" value="GH"/>
</dbReference>
<dbReference type="InterPro" id="IPR003305">
    <property type="entry name" value="CenC_carb-bd"/>
</dbReference>
<keyword evidence="4" id="KW-0732">Signal</keyword>
<keyword evidence="2" id="KW-0326">Glycosidase</keyword>
<dbReference type="PANTHER" id="PTHR42976">
    <property type="entry name" value="BIFUNCTIONAL CHITINASE/LYSOZYME-RELATED"/>
    <property type="match status" value="1"/>
</dbReference>
<dbReference type="Gene3D" id="2.60.40.10">
    <property type="entry name" value="Immunoglobulins"/>
    <property type="match status" value="1"/>
</dbReference>
<dbReference type="PROSITE" id="PS50853">
    <property type="entry name" value="FN3"/>
    <property type="match status" value="1"/>
</dbReference>
<comment type="caution">
    <text evidence="6">The sequence shown here is derived from an EMBL/GenBank/DDBJ whole genome shotgun (WGS) entry which is preliminary data.</text>
</comment>
<dbReference type="Pfam" id="PF02018">
    <property type="entry name" value="CBM_4_9"/>
    <property type="match status" value="1"/>
</dbReference>
<gene>
    <name evidence="6" type="ORF">ACIBP5_37335</name>
</gene>
<reference evidence="6 7" key="1">
    <citation type="submission" date="2024-10" db="EMBL/GenBank/DDBJ databases">
        <title>The Natural Products Discovery Center: Release of the First 8490 Sequenced Strains for Exploring Actinobacteria Biosynthetic Diversity.</title>
        <authorList>
            <person name="Kalkreuter E."/>
            <person name="Kautsar S.A."/>
            <person name="Yang D."/>
            <person name="Bader C.D."/>
            <person name="Teijaro C.N."/>
            <person name="Fluegel L."/>
            <person name="Davis C.M."/>
            <person name="Simpson J.R."/>
            <person name="Lauterbach L."/>
            <person name="Steele A.D."/>
            <person name="Gui C."/>
            <person name="Meng S."/>
            <person name="Li G."/>
            <person name="Viehrig K."/>
            <person name="Ye F."/>
            <person name="Su P."/>
            <person name="Kiefer A.F."/>
            <person name="Nichols A."/>
            <person name="Cepeda A.J."/>
            <person name="Yan W."/>
            <person name="Fan B."/>
            <person name="Jiang Y."/>
            <person name="Adhikari A."/>
            <person name="Zheng C.-J."/>
            <person name="Schuster L."/>
            <person name="Cowan T.M."/>
            <person name="Smanski M.J."/>
            <person name="Chevrette M.G."/>
            <person name="De Carvalho L.P.S."/>
            <person name="Shen B."/>
        </authorList>
    </citation>
    <scope>NUCLEOTIDE SEQUENCE [LARGE SCALE GENOMIC DNA]</scope>
    <source>
        <strain evidence="6 7">NPDC049503</strain>
    </source>
</reference>
<evidence type="ECO:0000256" key="1">
    <source>
        <dbReference type="ARBA" id="ARBA00022801"/>
    </source>
</evidence>
<dbReference type="SUPFAM" id="SSF49785">
    <property type="entry name" value="Galactose-binding domain-like"/>
    <property type="match status" value="1"/>
</dbReference>
<dbReference type="Gene3D" id="3.20.20.80">
    <property type="entry name" value="Glycosidases"/>
    <property type="match status" value="1"/>
</dbReference>
<sequence>MKPRGLAAAAAIALGLTALHTAPASAGDTAGNTAANILANPGFETGLDGWTCTGQATTVTSPAHGGARALQATPAGDDLARCAQTVSVQPGTTYQLSAWARGGHVFLGATGAGVNASTWATPGAEWTRLTTSFTTPAGTRQVTVHVNGWYGQPAYLADDIALDGPGGAPDTRPPTVPADVSVGGPTGTSLTVTWAAATDDTGVTRYEVSRDGAAPVAVTGTTHTATGLTPDTAYAFRVRACDAAGNCSAYSAAVQGRTTGDTTPPTGEIRYAPYIDITMPTPSLTGAAAATGVRNYTLAFVLGDSTGCNPAWGGTIPLADSRIIGDVKALQAQGGQVVVASGGAMGPYLEHTCGGSAALLAAYKKVLDTVGTNHLDVDVEASIDIAKVNTALKQLQAERGTVVSYTLRVQGQDYGVDPFSLQILQDAAARGLDVVVNPMLMNFGHTGDWGDAMIAAAEATLDQMRTVWPGRSDAQLRRMLGVTPMIGRNDTGMTTTQAHARKLRDWANAQHIGFVGFWSTGRDNGGCPGGTLSPTCSGVAQSPYEFTGIFKGFTG</sequence>
<organism evidence="6 7">
    <name type="scientific">Nonomuraea indica</name>
    <dbReference type="NCBI Taxonomy" id="1581193"/>
    <lineage>
        <taxon>Bacteria</taxon>
        <taxon>Bacillati</taxon>
        <taxon>Actinomycetota</taxon>
        <taxon>Actinomycetes</taxon>
        <taxon>Streptosporangiales</taxon>
        <taxon>Streptosporangiaceae</taxon>
        <taxon>Nonomuraea</taxon>
    </lineage>
</organism>
<accession>A0ABW8AFY6</accession>
<feature type="chain" id="PRO_5045105613" evidence="4">
    <location>
        <begin position="27"/>
        <end position="555"/>
    </location>
</feature>
<name>A0ABW8AFY6_9ACTN</name>
<dbReference type="CDD" id="cd06543">
    <property type="entry name" value="GH18_PF-ChiA-like"/>
    <property type="match status" value="1"/>
</dbReference>
<feature type="signal peptide" evidence="4">
    <location>
        <begin position="1"/>
        <end position="26"/>
    </location>
</feature>
<evidence type="ECO:0000313" key="7">
    <source>
        <dbReference type="Proteomes" id="UP001612928"/>
    </source>
</evidence>
<dbReference type="InterPro" id="IPR003961">
    <property type="entry name" value="FN3_dom"/>
</dbReference>
<proteinExistence type="predicted"/>
<dbReference type="Pfam" id="PF00041">
    <property type="entry name" value="fn3"/>
    <property type="match status" value="1"/>
</dbReference>
<keyword evidence="7" id="KW-1185">Reference proteome</keyword>
<dbReference type="SUPFAM" id="SSF51445">
    <property type="entry name" value="(Trans)glycosidases"/>
    <property type="match status" value="1"/>
</dbReference>
<evidence type="ECO:0000313" key="6">
    <source>
        <dbReference type="EMBL" id="MFI7445665.1"/>
    </source>
</evidence>
<dbReference type="SUPFAM" id="SSF49265">
    <property type="entry name" value="Fibronectin type III"/>
    <property type="match status" value="1"/>
</dbReference>
<dbReference type="Proteomes" id="UP001612928">
    <property type="component" value="Unassembled WGS sequence"/>
</dbReference>
<dbReference type="EMBL" id="JBITMB010000016">
    <property type="protein sequence ID" value="MFI7445665.1"/>
    <property type="molecule type" value="Genomic_DNA"/>
</dbReference>
<feature type="domain" description="Fibronectin type-III" evidence="5">
    <location>
        <begin position="176"/>
        <end position="261"/>
    </location>
</feature>
<dbReference type="RefSeq" id="WP_397026156.1">
    <property type="nucleotide sequence ID" value="NZ_JBITMB010000016.1"/>
</dbReference>
<dbReference type="InterPro" id="IPR013783">
    <property type="entry name" value="Ig-like_fold"/>
</dbReference>
<keyword evidence="1" id="KW-0378">Hydrolase</keyword>
<evidence type="ECO:0000256" key="3">
    <source>
        <dbReference type="ARBA" id="ARBA00023326"/>
    </source>
</evidence>
<dbReference type="Gene3D" id="2.60.120.260">
    <property type="entry name" value="Galactose-binding domain-like"/>
    <property type="match status" value="1"/>
</dbReference>
<dbReference type="InterPro" id="IPR036116">
    <property type="entry name" value="FN3_sf"/>
</dbReference>